<name>A0A016XGC3_9BURK</name>
<sequence>MTSRQILIRDLLVLLAFTGWALALPSYASEFVSSMALTCLMYVALSSSWGLFCGSTRYLSLATSAFFGIGAYTSAMLLGEFAWITVILIGAGIAVVVAILMGAAVLHLRGTYFAVLTFGMTELILHAVTYFEKSVTGTVGRVLMVVPERETIYLTVLALAVLAVAVSIVVRRTRFGLALLAIGADEQRAQTLGVNTRLVKIAGFALTAAFAGAVGAAMAVRWTYIDPHTVFNPFIGFQTVLITLIGGVLTLWGPLLAAIIFSVLAESLRLQFPQIYLMSLGLLLILCVLYLPGGLASLRWATFKGWWTDSREWARDLKRDLSGEKEREKQRALKRARESYFV</sequence>
<dbReference type="GO" id="GO:0005886">
    <property type="term" value="C:plasma membrane"/>
    <property type="evidence" value="ECO:0007669"/>
    <property type="project" value="UniProtKB-SubCell"/>
</dbReference>
<feature type="transmembrane region" description="Helical" evidence="6">
    <location>
        <begin position="33"/>
        <end position="51"/>
    </location>
</feature>
<evidence type="ECO:0000313" key="8">
    <source>
        <dbReference type="Proteomes" id="UP000023268"/>
    </source>
</evidence>
<dbReference type="eggNOG" id="COG4177">
    <property type="taxonomic scope" value="Bacteria"/>
</dbReference>
<feature type="transmembrane region" description="Helical" evidence="6">
    <location>
        <begin position="240"/>
        <end position="264"/>
    </location>
</feature>
<evidence type="ECO:0000256" key="5">
    <source>
        <dbReference type="ARBA" id="ARBA00023136"/>
    </source>
</evidence>
<keyword evidence="7" id="KW-0547">Nucleotide-binding</keyword>
<feature type="transmembrane region" description="Helical" evidence="6">
    <location>
        <begin position="198"/>
        <end position="220"/>
    </location>
</feature>
<feature type="transmembrane region" description="Helical" evidence="6">
    <location>
        <begin position="151"/>
        <end position="170"/>
    </location>
</feature>
<evidence type="ECO:0000256" key="1">
    <source>
        <dbReference type="ARBA" id="ARBA00004651"/>
    </source>
</evidence>
<dbReference type="InterPro" id="IPR043428">
    <property type="entry name" value="LivM-like"/>
</dbReference>
<feature type="transmembrane region" description="Helical" evidence="6">
    <location>
        <begin position="112"/>
        <end position="131"/>
    </location>
</feature>
<dbReference type="RefSeq" id="WP_035606605.1">
    <property type="nucleotide sequence ID" value="NZ_JEMG01000001.1"/>
</dbReference>
<dbReference type="PANTHER" id="PTHR30482:SF10">
    <property type="entry name" value="HIGH-AFFINITY BRANCHED-CHAIN AMINO ACID TRANSPORT PROTEIN BRAE"/>
    <property type="match status" value="1"/>
</dbReference>
<reference evidence="7 8" key="1">
    <citation type="submission" date="2014-02" db="EMBL/GenBank/DDBJ databases">
        <title>Draft Genome of Hylemonella gracilis isolated from the Niagara River.</title>
        <authorList>
            <person name="Pawlowski D.R."/>
            <person name="Koudelka G.B."/>
        </authorList>
    </citation>
    <scope>NUCLEOTIDE SEQUENCE [LARGE SCALE GENOMIC DNA]</scope>
    <source>
        <strain evidence="7 8">Niagara R</strain>
    </source>
</reference>
<gene>
    <name evidence="7" type="ORF">AZ34_07625</name>
</gene>
<keyword evidence="2" id="KW-1003">Cell membrane</keyword>
<evidence type="ECO:0000256" key="2">
    <source>
        <dbReference type="ARBA" id="ARBA00022475"/>
    </source>
</evidence>
<evidence type="ECO:0000313" key="7">
    <source>
        <dbReference type="EMBL" id="EYC50955.1"/>
    </source>
</evidence>
<dbReference type="STRING" id="1458275.AZ34_07625"/>
<dbReference type="PANTHER" id="PTHR30482">
    <property type="entry name" value="HIGH-AFFINITY BRANCHED-CHAIN AMINO ACID TRANSPORT SYSTEM PERMEASE"/>
    <property type="match status" value="1"/>
</dbReference>
<organism evidence="7 8">
    <name type="scientific">Hylemonella gracilis str. Niagara R</name>
    <dbReference type="NCBI Taxonomy" id="1458275"/>
    <lineage>
        <taxon>Bacteria</taxon>
        <taxon>Pseudomonadati</taxon>
        <taxon>Pseudomonadota</taxon>
        <taxon>Betaproteobacteria</taxon>
        <taxon>Burkholderiales</taxon>
        <taxon>Comamonadaceae</taxon>
        <taxon>Hylemonella</taxon>
    </lineage>
</organism>
<evidence type="ECO:0000256" key="3">
    <source>
        <dbReference type="ARBA" id="ARBA00022692"/>
    </source>
</evidence>
<evidence type="ECO:0000256" key="4">
    <source>
        <dbReference type="ARBA" id="ARBA00022989"/>
    </source>
</evidence>
<dbReference type="GO" id="GO:0015658">
    <property type="term" value="F:branched-chain amino acid transmembrane transporter activity"/>
    <property type="evidence" value="ECO:0007669"/>
    <property type="project" value="InterPro"/>
</dbReference>
<dbReference type="OrthoDB" id="9814461at2"/>
<dbReference type="InterPro" id="IPR001851">
    <property type="entry name" value="ABC_transp_permease"/>
</dbReference>
<dbReference type="EMBL" id="JEMG01000001">
    <property type="protein sequence ID" value="EYC50955.1"/>
    <property type="molecule type" value="Genomic_DNA"/>
</dbReference>
<accession>A0A016XGC3</accession>
<keyword evidence="7" id="KW-0067">ATP-binding</keyword>
<feature type="transmembrane region" description="Helical" evidence="6">
    <location>
        <begin position="81"/>
        <end position="105"/>
    </location>
</feature>
<dbReference type="Pfam" id="PF02653">
    <property type="entry name" value="BPD_transp_2"/>
    <property type="match status" value="1"/>
</dbReference>
<evidence type="ECO:0000256" key="6">
    <source>
        <dbReference type="SAM" id="Phobius"/>
    </source>
</evidence>
<comment type="subcellular location">
    <subcellularLocation>
        <location evidence="1">Cell membrane</location>
        <topology evidence="1">Multi-pass membrane protein</topology>
    </subcellularLocation>
</comment>
<keyword evidence="5 6" id="KW-0472">Membrane</keyword>
<dbReference type="GO" id="GO:0005524">
    <property type="term" value="F:ATP binding"/>
    <property type="evidence" value="ECO:0007669"/>
    <property type="project" value="UniProtKB-KW"/>
</dbReference>
<dbReference type="CDD" id="cd06581">
    <property type="entry name" value="TM_PBP1_LivM_like"/>
    <property type="match status" value="1"/>
</dbReference>
<keyword evidence="4 6" id="KW-1133">Transmembrane helix</keyword>
<feature type="transmembrane region" description="Helical" evidence="6">
    <location>
        <begin position="58"/>
        <end position="75"/>
    </location>
</feature>
<dbReference type="Proteomes" id="UP000023268">
    <property type="component" value="Unassembled WGS sequence"/>
</dbReference>
<feature type="transmembrane region" description="Helical" evidence="6">
    <location>
        <begin position="276"/>
        <end position="298"/>
    </location>
</feature>
<protein>
    <submittedName>
        <fullName evidence="7">ABC transporter ATP-binding protein</fullName>
    </submittedName>
</protein>
<keyword evidence="3 6" id="KW-0812">Transmembrane</keyword>
<comment type="caution">
    <text evidence="7">The sequence shown here is derived from an EMBL/GenBank/DDBJ whole genome shotgun (WGS) entry which is preliminary data.</text>
</comment>
<proteinExistence type="predicted"/>
<dbReference type="AlphaFoldDB" id="A0A016XGC3"/>